<evidence type="ECO:0000259" key="7">
    <source>
        <dbReference type="Pfam" id="PF05199"/>
    </source>
</evidence>
<dbReference type="GO" id="GO:0050660">
    <property type="term" value="F:flavin adenine dinucleotide binding"/>
    <property type="evidence" value="ECO:0007669"/>
    <property type="project" value="InterPro"/>
</dbReference>
<proteinExistence type="inferred from homology"/>
<keyword evidence="9" id="KW-1185">Reference proteome</keyword>
<dbReference type="EMBL" id="AP023368">
    <property type="protein sequence ID" value="BCJ99536.1"/>
    <property type="molecule type" value="Genomic_DNA"/>
</dbReference>
<dbReference type="InterPro" id="IPR007867">
    <property type="entry name" value="GMC_OxRtase_C"/>
</dbReference>
<dbReference type="InterPro" id="IPR036188">
    <property type="entry name" value="FAD/NAD-bd_sf"/>
</dbReference>
<reference evidence="8 9" key="2">
    <citation type="submission" date="2020-08" db="EMBL/GenBank/DDBJ databases">
        <authorList>
            <person name="Ueki A."/>
            <person name="Tonouchi A."/>
        </authorList>
    </citation>
    <scope>NUCLEOTIDE SEQUENCE [LARGE SCALE GENOMIC DNA]</scope>
    <source>
        <strain evidence="8 9">CTTW</strain>
    </source>
</reference>
<dbReference type="SUPFAM" id="SSF51905">
    <property type="entry name" value="FAD/NAD(P)-binding domain"/>
    <property type="match status" value="1"/>
</dbReference>
<dbReference type="Gene3D" id="3.50.50.60">
    <property type="entry name" value="FAD/NAD(P)-binding domain"/>
    <property type="match status" value="2"/>
</dbReference>
<feature type="domain" description="Glucose-methanol-choline oxidoreductase N-terminal" evidence="5">
    <location>
        <begin position="228"/>
        <end position="331"/>
    </location>
</feature>
<dbReference type="InterPro" id="IPR000172">
    <property type="entry name" value="GMC_OxRdtase_N"/>
</dbReference>
<dbReference type="GO" id="GO:0016614">
    <property type="term" value="F:oxidoreductase activity, acting on CH-OH group of donors"/>
    <property type="evidence" value="ECO:0007669"/>
    <property type="project" value="InterPro"/>
</dbReference>
<evidence type="ECO:0000256" key="2">
    <source>
        <dbReference type="ARBA" id="ARBA00022630"/>
    </source>
</evidence>
<evidence type="ECO:0000256" key="3">
    <source>
        <dbReference type="ARBA" id="ARBA00022827"/>
    </source>
</evidence>
<dbReference type="Pfam" id="PF05199">
    <property type="entry name" value="GMC_oxred_C"/>
    <property type="match status" value="1"/>
</dbReference>
<organism evidence="8 9">
    <name type="scientific">Anaerocolumna chitinilytica</name>
    <dbReference type="NCBI Taxonomy" id="1727145"/>
    <lineage>
        <taxon>Bacteria</taxon>
        <taxon>Bacillati</taxon>
        <taxon>Bacillota</taxon>
        <taxon>Clostridia</taxon>
        <taxon>Lachnospirales</taxon>
        <taxon>Lachnospiraceae</taxon>
        <taxon>Anaerocolumna</taxon>
    </lineage>
</organism>
<evidence type="ECO:0000313" key="8">
    <source>
        <dbReference type="EMBL" id="BCJ99536.1"/>
    </source>
</evidence>
<dbReference type="PANTHER" id="PTHR46056">
    <property type="entry name" value="LONG-CHAIN-ALCOHOL OXIDASE"/>
    <property type="match status" value="1"/>
</dbReference>
<dbReference type="Proteomes" id="UP000515703">
    <property type="component" value="Chromosome"/>
</dbReference>
<dbReference type="Pfam" id="PF00732">
    <property type="entry name" value="GMC_oxred_N"/>
    <property type="match status" value="1"/>
</dbReference>
<dbReference type="Pfam" id="PF00890">
    <property type="entry name" value="FAD_binding_2"/>
    <property type="match status" value="1"/>
</dbReference>
<evidence type="ECO:0000259" key="5">
    <source>
        <dbReference type="Pfam" id="PF00732"/>
    </source>
</evidence>
<comment type="similarity">
    <text evidence="1">Belongs to the GMC oxidoreductase family.</text>
</comment>
<name>A0A7I8DTA6_9FIRM</name>
<evidence type="ECO:0000256" key="4">
    <source>
        <dbReference type="ARBA" id="ARBA00023002"/>
    </source>
</evidence>
<protein>
    <recommendedName>
        <fullName evidence="10">GMC family oxidoreductase</fullName>
    </recommendedName>
</protein>
<keyword evidence="3" id="KW-0274">FAD</keyword>
<dbReference type="RefSeq" id="WP_185255297.1">
    <property type="nucleotide sequence ID" value="NZ_AP023368.1"/>
</dbReference>
<dbReference type="AlphaFoldDB" id="A0A7I8DTA6"/>
<evidence type="ECO:0000313" key="9">
    <source>
        <dbReference type="Proteomes" id="UP000515703"/>
    </source>
</evidence>
<keyword evidence="4" id="KW-0560">Oxidoreductase</keyword>
<accession>A0A7I8DTA6</accession>
<keyword evidence="2" id="KW-0285">Flavoprotein</keyword>
<sequence length="567" mass="62170">MDADVIIIGAGGGGAVAAKELGEKGLKVIVLEAGPWYGNQNWPSPNEDAGGVGSSSYSDLSMELLKTSFTDLEDDMNDFVSGKFRWGPADRSKPPWYRIFSSGGFAWQNSGVGGSTLHYYANSPRAYPQEVDNIWPISYNELVPYYEKVEATLPVRPAAATAKEDLFIYGCKKAGWTQLDSPDIRTPGYRMDPNAIIPPNPLINDPDFDFKSNTSIGCTLRGHCVNGCHIGPTVDSVAKRSTLVSYIPLALRTNNVEIRPNTFVTKILTENGADNQLEAVGVIFRNTWTNETGELRAKVIVLAAGGIESPRLWLNSELPENPWVGKGLVNHWFDNVAGIFDEDAIMDAIGVSDVKPFVGQNSAVRFDYPGYGALLMTGISPGLYSGLAYGTSYKGYSALQKVDAGLPWDYEGMIVGEQLKDFMRQYKRTLNCLILTNDDVNQSNSVTLDPYAKDENGFLPVITYQPSPDDIVRRDAMVSVACDIFRKAGAKTIVRANWPPTTFLHIMCSMRMGYVTDTNCEANQVKRLYIADNSVIYNGIGGPNPTLTNQALATRTAEKIIEKYFAS</sequence>
<feature type="domain" description="FAD-dependent oxidoreductase 2 FAD-binding" evidence="6">
    <location>
        <begin position="4"/>
        <end position="35"/>
    </location>
</feature>
<feature type="domain" description="Glucose-methanol-choline oxidoreductase C-terminal" evidence="7">
    <location>
        <begin position="442"/>
        <end position="553"/>
    </location>
</feature>
<evidence type="ECO:0008006" key="10">
    <source>
        <dbReference type="Google" id="ProtNLM"/>
    </source>
</evidence>
<dbReference type="PANTHER" id="PTHR46056:SF12">
    <property type="entry name" value="LONG-CHAIN-ALCOHOL OXIDASE"/>
    <property type="match status" value="1"/>
</dbReference>
<dbReference type="InterPro" id="IPR003953">
    <property type="entry name" value="FAD-dep_OxRdtase_2_FAD-bd"/>
</dbReference>
<gene>
    <name evidence="8" type="ORF">bsdcttw_25770</name>
</gene>
<dbReference type="KEGG" id="acht:bsdcttw_25770"/>
<reference evidence="8 9" key="1">
    <citation type="submission" date="2020-08" db="EMBL/GenBank/DDBJ databases">
        <title>Draft genome sequencing of an Anaerocolumna strain isolated from anoxic soil subjected to BSD treatment.</title>
        <authorList>
            <person name="Uek A."/>
            <person name="Tonouchi A."/>
        </authorList>
    </citation>
    <scope>NUCLEOTIDE SEQUENCE [LARGE SCALE GENOMIC DNA]</scope>
    <source>
        <strain evidence="8 9">CTTW</strain>
    </source>
</reference>
<evidence type="ECO:0000259" key="6">
    <source>
        <dbReference type="Pfam" id="PF00890"/>
    </source>
</evidence>
<evidence type="ECO:0000256" key="1">
    <source>
        <dbReference type="ARBA" id="ARBA00010790"/>
    </source>
</evidence>